<gene>
    <name evidence="1" type="ORF">S01H4_04994</name>
</gene>
<dbReference type="AlphaFoldDB" id="X0ZEY3"/>
<accession>X0ZEY3</accession>
<sequence length="78" mass="9070">MLKLILKDGKVITGKDKKELEINMKNDSVFTENDTLGEYKKSVAERVFQMYGFMIDTDNFIDSLVKYNLARLEEMPES</sequence>
<name>X0ZEY3_9ZZZZ</name>
<dbReference type="EMBL" id="BART01001400">
    <property type="protein sequence ID" value="GAG68200.1"/>
    <property type="molecule type" value="Genomic_DNA"/>
</dbReference>
<reference evidence="1" key="1">
    <citation type="journal article" date="2014" name="Front. Microbiol.">
        <title>High frequency of phylogenetically diverse reductive dehalogenase-homologous genes in deep subseafloor sedimentary metagenomes.</title>
        <authorList>
            <person name="Kawai M."/>
            <person name="Futagami T."/>
            <person name="Toyoda A."/>
            <person name="Takaki Y."/>
            <person name="Nishi S."/>
            <person name="Hori S."/>
            <person name="Arai W."/>
            <person name="Tsubouchi T."/>
            <person name="Morono Y."/>
            <person name="Uchiyama I."/>
            <person name="Ito T."/>
            <person name="Fujiyama A."/>
            <person name="Inagaki F."/>
            <person name="Takami H."/>
        </authorList>
    </citation>
    <scope>NUCLEOTIDE SEQUENCE</scope>
    <source>
        <strain evidence="1">Expedition CK06-06</strain>
    </source>
</reference>
<evidence type="ECO:0000313" key="1">
    <source>
        <dbReference type="EMBL" id="GAG68200.1"/>
    </source>
</evidence>
<organism evidence="1">
    <name type="scientific">marine sediment metagenome</name>
    <dbReference type="NCBI Taxonomy" id="412755"/>
    <lineage>
        <taxon>unclassified sequences</taxon>
        <taxon>metagenomes</taxon>
        <taxon>ecological metagenomes</taxon>
    </lineage>
</organism>
<protein>
    <submittedName>
        <fullName evidence="1">Uncharacterized protein</fullName>
    </submittedName>
</protein>
<comment type="caution">
    <text evidence="1">The sequence shown here is derived from an EMBL/GenBank/DDBJ whole genome shotgun (WGS) entry which is preliminary data.</text>
</comment>
<proteinExistence type="predicted"/>